<dbReference type="GO" id="GO:0005975">
    <property type="term" value="P:carbohydrate metabolic process"/>
    <property type="evidence" value="ECO:0007669"/>
    <property type="project" value="InterPro"/>
</dbReference>
<reference evidence="12" key="1">
    <citation type="submission" date="2020-07" db="EMBL/GenBank/DDBJ databases">
        <authorList>
            <person name="Lin J."/>
        </authorList>
    </citation>
    <scope>NUCLEOTIDE SEQUENCE</scope>
</reference>
<feature type="region of interest" description="Disordered" evidence="9">
    <location>
        <begin position="78"/>
        <end position="141"/>
    </location>
</feature>
<dbReference type="SUPFAM" id="SSF51445">
    <property type="entry name" value="(Trans)glycosidases"/>
    <property type="match status" value="1"/>
</dbReference>
<dbReference type="EC" id="3.2.1.52" evidence="7"/>
<dbReference type="PRINTS" id="PR00738">
    <property type="entry name" value="GLHYDRLASE20"/>
</dbReference>
<dbReference type="Gene3D" id="3.20.20.80">
    <property type="entry name" value="Glycosidases"/>
    <property type="match status" value="1"/>
</dbReference>
<dbReference type="GO" id="GO:0004563">
    <property type="term" value="F:beta-N-acetylhexosaminidase activity"/>
    <property type="evidence" value="ECO:0007669"/>
    <property type="project" value="UniProtKB-EC"/>
</dbReference>
<proteinExistence type="inferred from homology"/>
<evidence type="ECO:0000256" key="5">
    <source>
        <dbReference type="ARBA" id="ARBA00023180"/>
    </source>
</evidence>
<keyword evidence="4 7" id="KW-0378">Hydrolase</keyword>
<dbReference type="PANTHER" id="PTHR22600:SF26">
    <property type="entry name" value="BETA-N-ACETYLHEXOSAMINIDASE"/>
    <property type="match status" value="1"/>
</dbReference>
<dbReference type="PIRSF" id="PIRSF001093">
    <property type="entry name" value="B-hxosamndse_ab_euk"/>
    <property type="match status" value="1"/>
</dbReference>
<evidence type="ECO:0000256" key="3">
    <source>
        <dbReference type="ARBA" id="ARBA00022729"/>
    </source>
</evidence>
<dbReference type="Pfam" id="PF00728">
    <property type="entry name" value="Glyco_hydro_20"/>
    <property type="match status" value="1"/>
</dbReference>
<evidence type="ECO:0000256" key="10">
    <source>
        <dbReference type="SAM" id="SignalP"/>
    </source>
</evidence>
<dbReference type="InterPro" id="IPR017853">
    <property type="entry name" value="GH"/>
</dbReference>
<feature type="compositionally biased region" description="Low complexity" evidence="9">
    <location>
        <begin position="78"/>
        <end position="95"/>
    </location>
</feature>
<comment type="catalytic activity">
    <reaction evidence="1 7">
        <text>Hydrolysis of terminal non-reducing N-acetyl-D-hexosamine residues in N-acetyl-beta-D-hexosaminides.</text>
        <dbReference type="EC" id="3.2.1.52"/>
    </reaction>
</comment>
<name>A0A6V7PPL6_ANACO</name>
<keyword evidence="3 10" id="KW-0732">Signal</keyword>
<evidence type="ECO:0000256" key="6">
    <source>
        <dbReference type="ARBA" id="ARBA00023295"/>
    </source>
</evidence>
<evidence type="ECO:0000256" key="8">
    <source>
        <dbReference type="PIRSR" id="PIRSR001093-1"/>
    </source>
</evidence>
<dbReference type="InterPro" id="IPR025705">
    <property type="entry name" value="Beta_hexosaminidase_sua/sub"/>
</dbReference>
<feature type="domain" description="Glycoside hydrolase family 20 catalytic" evidence="11">
    <location>
        <begin position="192"/>
        <end position="531"/>
    </location>
</feature>
<evidence type="ECO:0000259" key="11">
    <source>
        <dbReference type="Pfam" id="PF00728"/>
    </source>
</evidence>
<dbReference type="PANTHER" id="PTHR22600">
    <property type="entry name" value="BETA-HEXOSAMINIDASE"/>
    <property type="match status" value="1"/>
</dbReference>
<dbReference type="EMBL" id="LR862150">
    <property type="protein sequence ID" value="CAD1832466.1"/>
    <property type="molecule type" value="Genomic_DNA"/>
</dbReference>
<feature type="compositionally biased region" description="Pro residues" evidence="9">
    <location>
        <begin position="96"/>
        <end position="113"/>
    </location>
</feature>
<comment type="similarity">
    <text evidence="2 7">Belongs to the glycosyl hydrolase 20 family.</text>
</comment>
<feature type="signal peptide" evidence="10">
    <location>
        <begin position="1"/>
        <end position="23"/>
    </location>
</feature>
<sequence>MTTSSLILLLIIIAIITPSLIHSTPHPPINVWPKPTSISWLPNPNPNPNSSYLSLSLSPSFRIFPLFPIHLHPLSAAPSPATTASSSASATSPSSLPRPPHLPRSPLPPPPLRLLPLRPSPPRRRRVLPPLPPHPTHGAANLSANLSAATPWGAIRGLETLSQLATAVPVAGAGDGAVVVPAGVEIRDAPLHPHRGVVLDAARSYYPVRDVMRTVRAMAHNKLNVLHWHLADAQAFPLSLPPSPTSPAAAPTPPPSRHLLPRDVRRVLRFALSFAVRVVPEIDAPGHTGSWAGAYPDIVTCANKFWSPPGGPPLAAEPGTGQLNPLNLETYRVVRNVFRDVAALFPDPYIHAGADEVNAACWDDDPAVRRFIAAGGTHDQLLEIFVNATRPFIADTLNRTVVYWEDVLLGPNVKVGAAALPPETTVLQTWNNGPTNTKRLTAAGYRVIVSSWEFYYLDCGHGGWVGNDSRYDRQDGDEPGHPFNYAGATAGRGRARAGREVALWSEQADGTVLDGRLWPRAAAMAEALWSGNRDETGKKRYAEATDRLNEWRHRMVQRGIRAEPIQPLWCVLHPGMCNLVQ</sequence>
<dbReference type="GO" id="GO:0016020">
    <property type="term" value="C:membrane"/>
    <property type="evidence" value="ECO:0007669"/>
    <property type="project" value="TreeGrafter"/>
</dbReference>
<evidence type="ECO:0000256" key="9">
    <source>
        <dbReference type="SAM" id="MobiDB-lite"/>
    </source>
</evidence>
<evidence type="ECO:0000256" key="7">
    <source>
        <dbReference type="PIRNR" id="PIRNR001093"/>
    </source>
</evidence>
<keyword evidence="5" id="KW-0325">Glycoprotein</keyword>
<evidence type="ECO:0000256" key="2">
    <source>
        <dbReference type="ARBA" id="ARBA00006285"/>
    </source>
</evidence>
<dbReference type="FunFam" id="3.20.20.80:FF:000063">
    <property type="entry name" value="Beta-hexosaminidase"/>
    <property type="match status" value="1"/>
</dbReference>
<protein>
    <recommendedName>
        <fullName evidence="7">Beta-hexosaminidase</fullName>
        <ecNumber evidence="7">3.2.1.52</ecNumber>
    </recommendedName>
</protein>
<dbReference type="InterPro" id="IPR029018">
    <property type="entry name" value="Hex-like_dom2"/>
</dbReference>
<gene>
    <name evidence="12" type="ORF">CB5_LOCUS15677</name>
</gene>
<evidence type="ECO:0000256" key="1">
    <source>
        <dbReference type="ARBA" id="ARBA00001231"/>
    </source>
</evidence>
<feature type="chain" id="PRO_5027757638" description="Beta-hexosaminidase" evidence="10">
    <location>
        <begin position="24"/>
        <end position="581"/>
    </location>
</feature>
<accession>A0A6V7PPL6</accession>
<dbReference type="AlphaFoldDB" id="A0A6V7PPL6"/>
<organism evidence="12">
    <name type="scientific">Ananas comosus var. bracteatus</name>
    <name type="common">red pineapple</name>
    <dbReference type="NCBI Taxonomy" id="296719"/>
    <lineage>
        <taxon>Eukaryota</taxon>
        <taxon>Viridiplantae</taxon>
        <taxon>Streptophyta</taxon>
        <taxon>Embryophyta</taxon>
        <taxon>Tracheophyta</taxon>
        <taxon>Spermatophyta</taxon>
        <taxon>Magnoliopsida</taxon>
        <taxon>Liliopsida</taxon>
        <taxon>Poales</taxon>
        <taxon>Bromeliaceae</taxon>
        <taxon>Bromelioideae</taxon>
        <taxon>Ananas</taxon>
    </lineage>
</organism>
<evidence type="ECO:0000256" key="4">
    <source>
        <dbReference type="ARBA" id="ARBA00022801"/>
    </source>
</evidence>
<feature type="active site" description="Proton donor" evidence="8">
    <location>
        <position position="356"/>
    </location>
</feature>
<dbReference type="Gene3D" id="3.30.379.10">
    <property type="entry name" value="Chitobiase/beta-hexosaminidase domain 2-like"/>
    <property type="match status" value="1"/>
</dbReference>
<dbReference type="GO" id="GO:0030203">
    <property type="term" value="P:glycosaminoglycan metabolic process"/>
    <property type="evidence" value="ECO:0007669"/>
    <property type="project" value="TreeGrafter"/>
</dbReference>
<keyword evidence="6 7" id="KW-0326">Glycosidase</keyword>
<dbReference type="SUPFAM" id="SSF55545">
    <property type="entry name" value="beta-N-acetylhexosaminidase-like domain"/>
    <property type="match status" value="1"/>
</dbReference>
<dbReference type="InterPro" id="IPR015883">
    <property type="entry name" value="Glyco_hydro_20_cat"/>
</dbReference>
<evidence type="ECO:0000313" key="12">
    <source>
        <dbReference type="EMBL" id="CAD1832466.1"/>
    </source>
</evidence>